<name>A0A8H6MFJ1_9AGAR</name>
<evidence type="ECO:0000313" key="2">
    <source>
        <dbReference type="Proteomes" id="UP000521943"/>
    </source>
</evidence>
<accession>A0A8H6MFJ1</accession>
<proteinExistence type="predicted"/>
<dbReference type="InterPro" id="IPR011009">
    <property type="entry name" value="Kinase-like_dom_sf"/>
</dbReference>
<reference evidence="1 2" key="1">
    <citation type="submission" date="2020-07" db="EMBL/GenBank/DDBJ databases">
        <title>Comparative genomics of pyrophilous fungi reveals a link between fire events and developmental genes.</title>
        <authorList>
            <consortium name="DOE Joint Genome Institute"/>
            <person name="Steindorff A.S."/>
            <person name="Carver A."/>
            <person name="Calhoun S."/>
            <person name="Stillman K."/>
            <person name="Liu H."/>
            <person name="Lipzen A."/>
            <person name="Pangilinan J."/>
            <person name="Labutti K."/>
            <person name="Bruns T.D."/>
            <person name="Grigoriev I.V."/>
        </authorList>
    </citation>
    <scope>NUCLEOTIDE SEQUENCE [LARGE SCALE GENOMIC DNA]</scope>
    <source>
        <strain evidence="1 2">CBS 144469</strain>
    </source>
</reference>
<organism evidence="1 2">
    <name type="scientific">Ephemerocybe angulata</name>
    <dbReference type="NCBI Taxonomy" id="980116"/>
    <lineage>
        <taxon>Eukaryota</taxon>
        <taxon>Fungi</taxon>
        <taxon>Dikarya</taxon>
        <taxon>Basidiomycota</taxon>
        <taxon>Agaricomycotina</taxon>
        <taxon>Agaricomycetes</taxon>
        <taxon>Agaricomycetidae</taxon>
        <taxon>Agaricales</taxon>
        <taxon>Agaricineae</taxon>
        <taxon>Psathyrellaceae</taxon>
        <taxon>Ephemerocybe</taxon>
    </lineage>
</organism>
<evidence type="ECO:0008006" key="3">
    <source>
        <dbReference type="Google" id="ProtNLM"/>
    </source>
</evidence>
<dbReference type="AlphaFoldDB" id="A0A8H6MFJ1"/>
<dbReference type="Proteomes" id="UP000521943">
    <property type="component" value="Unassembled WGS sequence"/>
</dbReference>
<dbReference type="OrthoDB" id="3250044at2759"/>
<gene>
    <name evidence="1" type="ORF">DFP72DRAFT_1000818</name>
</gene>
<protein>
    <recommendedName>
        <fullName evidence="3">Aminoglycoside phosphotransferase domain-containing protein</fullName>
    </recommendedName>
</protein>
<evidence type="ECO:0000313" key="1">
    <source>
        <dbReference type="EMBL" id="KAF6763416.1"/>
    </source>
</evidence>
<sequence length="283" mass="31373">MPRSIQVFIDSKAKPANLATPDEIIRACANCSTPFIRGVPLFHETGGEAYAWVKFGAAVYMSEARTQHFVASLINDRQDDAPVRVPLVYFAFKTARYGYIVMEYIKGVACSRPDAKLVGAAVQYLIAIQAPDSRPGPVGGGLIGHRFFVDCESSAEYESVQQLEDHVNGILRYAKRPDLTVSFKDEFEAHGLCLSLSDMNQNNFLKDERGDIVAIDFEVASFLPMCFIELAFAETNSGFVSLVSRHVHIPKSGHLKALQKAMYTLLRWRNNNIGFSIGLPSET</sequence>
<comment type="caution">
    <text evidence="1">The sequence shown here is derived from an EMBL/GenBank/DDBJ whole genome shotgun (WGS) entry which is preliminary data.</text>
</comment>
<keyword evidence="2" id="KW-1185">Reference proteome</keyword>
<dbReference type="EMBL" id="JACGCI010000006">
    <property type="protein sequence ID" value="KAF6763416.1"/>
    <property type="molecule type" value="Genomic_DNA"/>
</dbReference>
<dbReference type="SUPFAM" id="SSF56112">
    <property type="entry name" value="Protein kinase-like (PK-like)"/>
    <property type="match status" value="1"/>
</dbReference>